<feature type="region of interest" description="Disordered" evidence="1">
    <location>
        <begin position="20"/>
        <end position="39"/>
    </location>
</feature>
<accession>D2V8S9</accession>
<dbReference type="Proteomes" id="UP000006671">
    <property type="component" value="Unassembled WGS sequence"/>
</dbReference>
<dbReference type="InterPro" id="IPR013783">
    <property type="entry name" value="Ig-like_fold"/>
</dbReference>
<proteinExistence type="predicted"/>
<dbReference type="VEuPathDB" id="AmoebaDB:NAEGRDRAFT_57490"/>
<dbReference type="InParanoid" id="D2V8S9"/>
<feature type="region of interest" description="Disordered" evidence="1">
    <location>
        <begin position="488"/>
        <end position="507"/>
    </location>
</feature>
<name>D2V8S9_NAEGR</name>
<evidence type="ECO:0000256" key="1">
    <source>
        <dbReference type="SAM" id="MobiDB-lite"/>
    </source>
</evidence>
<dbReference type="SUPFAM" id="SSF81296">
    <property type="entry name" value="E set domains"/>
    <property type="match status" value="1"/>
</dbReference>
<dbReference type="CDD" id="cd00102">
    <property type="entry name" value="IPT"/>
    <property type="match status" value="1"/>
</dbReference>
<gene>
    <name evidence="2" type="ORF">NAEGRDRAFT_57490</name>
</gene>
<dbReference type="Gene3D" id="2.60.40.10">
    <property type="entry name" value="Immunoglobulins"/>
    <property type="match status" value="1"/>
</dbReference>
<organism evidence="3">
    <name type="scientific">Naegleria gruberi</name>
    <name type="common">Amoeba</name>
    <dbReference type="NCBI Taxonomy" id="5762"/>
    <lineage>
        <taxon>Eukaryota</taxon>
        <taxon>Discoba</taxon>
        <taxon>Heterolobosea</taxon>
        <taxon>Tetramitia</taxon>
        <taxon>Eutetramitia</taxon>
        <taxon>Vahlkampfiidae</taxon>
        <taxon>Naegleria</taxon>
    </lineage>
</organism>
<evidence type="ECO:0000313" key="3">
    <source>
        <dbReference type="Proteomes" id="UP000006671"/>
    </source>
</evidence>
<dbReference type="EMBL" id="GG738857">
    <property type="protein sequence ID" value="EFC46743.1"/>
    <property type="molecule type" value="Genomic_DNA"/>
</dbReference>
<dbReference type="AlphaFoldDB" id="D2V8S9"/>
<feature type="compositionally biased region" description="Low complexity" evidence="1">
    <location>
        <begin position="194"/>
        <end position="207"/>
    </location>
</feature>
<evidence type="ECO:0000313" key="2">
    <source>
        <dbReference type="EMBL" id="EFC46743.1"/>
    </source>
</evidence>
<dbReference type="GeneID" id="8860088"/>
<dbReference type="OrthoDB" id="10395808at2759"/>
<keyword evidence="3" id="KW-1185">Reference proteome</keyword>
<dbReference type="RefSeq" id="XP_002679487.1">
    <property type="nucleotide sequence ID" value="XM_002679441.1"/>
</dbReference>
<protein>
    <submittedName>
        <fullName evidence="2">IPT domain-containing protein</fullName>
    </submittedName>
</protein>
<reference evidence="2 3" key="1">
    <citation type="journal article" date="2010" name="Cell">
        <title>The genome of Naegleria gruberi illuminates early eukaryotic versatility.</title>
        <authorList>
            <person name="Fritz-Laylin L.K."/>
            <person name="Prochnik S.E."/>
            <person name="Ginger M.L."/>
            <person name="Dacks J.B."/>
            <person name="Carpenter M.L."/>
            <person name="Field M.C."/>
            <person name="Kuo A."/>
            <person name="Paredez A."/>
            <person name="Chapman J."/>
            <person name="Pham J."/>
            <person name="Shu S."/>
            <person name="Neupane R."/>
            <person name="Cipriano M."/>
            <person name="Mancuso J."/>
            <person name="Tu H."/>
            <person name="Salamov A."/>
            <person name="Lindquist E."/>
            <person name="Shapiro H."/>
            <person name="Lucas S."/>
            <person name="Grigoriev I.V."/>
            <person name="Cande W.Z."/>
            <person name="Fulton C."/>
            <person name="Rokhsar D.S."/>
            <person name="Dawson S.C."/>
        </authorList>
    </citation>
    <scope>NUCLEOTIDE SEQUENCE [LARGE SCALE GENOMIC DNA]</scope>
    <source>
        <strain evidence="2 3">NEG-M</strain>
    </source>
</reference>
<dbReference type="KEGG" id="ngr:NAEGRDRAFT_57490"/>
<sequence>MSENNTPNFDAFSPIVFPMDLPTAGGSNQTSSSAVGGGSSSLGLNTSSNFLTPSVFETNVRVGVNQTSSIKPIRAVGLDAFNNDTSSVPISNEESPQIFTPGITAELLNTQTPRIQLLPPTPTPNETPFATKIDNLYPQQVDPLSNFDFGQKNHRPVGAANIVTQYPANTFNMHVMKGFFIDPSQVAAVPQGMPQIPGPSSDSPSSPTGECLPTGTLLSVIRGFSIDDGVPEEPGGRDNKKPLTSHTVQVRIADLVAEHPLGPNQTYVIKCVLLGYKRYEKEELSTLESIPIENIDNPAEYEEFVFNNLIVKQTSHSNGQKLFLRFKLEINSDSGEQVLEALDTTHFKTVTKRAVIKRGVTRKLSEQKKTATVLTGAEPKYSVTSGGQLIKLVTNNMPEKVRVQTIVVKFGEKKARRVHSARDNVIICETPEYPKSDNVPISVSLDSGATFFHSSGVKMSFIDPTDGLPDITPHSQTFVVNFAQAASDLKHDRDEDTEPNNKKKSKK</sequence>
<dbReference type="InterPro" id="IPR014756">
    <property type="entry name" value="Ig_E-set"/>
</dbReference>
<feature type="region of interest" description="Disordered" evidence="1">
    <location>
        <begin position="193"/>
        <end position="212"/>
    </location>
</feature>